<evidence type="ECO:0000256" key="5">
    <source>
        <dbReference type="ARBA" id="ARBA00022679"/>
    </source>
</evidence>
<keyword evidence="6 7" id="KW-0833">Ubl conjugation pathway</keyword>
<dbReference type="CDD" id="cd00078">
    <property type="entry name" value="HECTc"/>
    <property type="match status" value="1"/>
</dbReference>
<evidence type="ECO:0000313" key="9">
    <source>
        <dbReference type="EMBL" id="CDF41148.1"/>
    </source>
</evidence>
<organism evidence="9 10">
    <name type="scientific">Chondrus crispus</name>
    <name type="common">Carrageen Irish moss</name>
    <name type="synonym">Polymorpha crispa</name>
    <dbReference type="NCBI Taxonomy" id="2769"/>
    <lineage>
        <taxon>Eukaryota</taxon>
        <taxon>Rhodophyta</taxon>
        <taxon>Florideophyceae</taxon>
        <taxon>Rhodymeniophycidae</taxon>
        <taxon>Gigartinales</taxon>
        <taxon>Gigartinaceae</taxon>
        <taxon>Chondrus</taxon>
    </lineage>
</organism>
<dbReference type="PhylomeDB" id="R7QTW2"/>
<evidence type="ECO:0000256" key="2">
    <source>
        <dbReference type="ARBA" id="ARBA00004496"/>
    </source>
</evidence>
<dbReference type="STRING" id="2769.R7QTW2"/>
<dbReference type="Gene3D" id="3.30.2160.10">
    <property type="entry name" value="Hect, E3 ligase catalytic domain"/>
    <property type="match status" value="1"/>
</dbReference>
<comment type="catalytic activity">
    <reaction evidence="1">
        <text>S-ubiquitinyl-[E2 ubiquitin-conjugating enzyme]-L-cysteine + [acceptor protein]-L-lysine = [E2 ubiquitin-conjugating enzyme]-L-cysteine + N(6)-ubiquitinyl-[acceptor protein]-L-lysine.</text>
        <dbReference type="EC" id="2.3.2.26"/>
    </reaction>
</comment>
<dbReference type="PANTHER" id="PTHR45700">
    <property type="entry name" value="UBIQUITIN-PROTEIN LIGASE E3C"/>
    <property type="match status" value="1"/>
</dbReference>
<feature type="active site" description="Glycyl thioester intermediate" evidence="7">
    <location>
        <position position="454"/>
    </location>
</feature>
<dbReference type="KEGG" id="ccp:CHC_T00007701001"/>
<dbReference type="AlphaFoldDB" id="R7QTW2"/>
<dbReference type="SUPFAM" id="SSF56204">
    <property type="entry name" value="Hect, E3 ligase catalytic domain"/>
    <property type="match status" value="1"/>
</dbReference>
<accession>R7QTW2</accession>
<dbReference type="InterPro" id="IPR000569">
    <property type="entry name" value="HECT_dom"/>
</dbReference>
<evidence type="ECO:0000313" key="10">
    <source>
        <dbReference type="Proteomes" id="UP000012073"/>
    </source>
</evidence>
<dbReference type="Gramene" id="CDF41148">
    <property type="protein sequence ID" value="CDF41148"/>
    <property type="gene ID" value="CHC_T00007701001"/>
</dbReference>
<evidence type="ECO:0000256" key="6">
    <source>
        <dbReference type="ARBA" id="ARBA00022786"/>
    </source>
</evidence>
<evidence type="ECO:0000256" key="1">
    <source>
        <dbReference type="ARBA" id="ARBA00000885"/>
    </source>
</evidence>
<dbReference type="SMART" id="SM00119">
    <property type="entry name" value="HECTc"/>
    <property type="match status" value="1"/>
</dbReference>
<dbReference type="EC" id="2.3.2.26" evidence="3"/>
<dbReference type="GeneID" id="17319160"/>
<dbReference type="PROSITE" id="PS50237">
    <property type="entry name" value="HECT"/>
    <property type="match status" value="1"/>
</dbReference>
<proteinExistence type="predicted"/>
<evidence type="ECO:0000256" key="7">
    <source>
        <dbReference type="PROSITE-ProRule" id="PRU00104"/>
    </source>
</evidence>
<dbReference type="InterPro" id="IPR044611">
    <property type="entry name" value="E3A/B/C-like"/>
</dbReference>
<dbReference type="GO" id="GO:0061630">
    <property type="term" value="F:ubiquitin protein ligase activity"/>
    <property type="evidence" value="ECO:0007669"/>
    <property type="project" value="UniProtKB-EC"/>
</dbReference>
<comment type="subcellular location">
    <subcellularLocation>
        <location evidence="2">Cytoplasm</location>
    </subcellularLocation>
</comment>
<keyword evidence="10" id="KW-1185">Reference proteome</keyword>
<dbReference type="OMA" id="FARRINI"/>
<evidence type="ECO:0000259" key="8">
    <source>
        <dbReference type="PROSITE" id="PS50237"/>
    </source>
</evidence>
<evidence type="ECO:0000256" key="4">
    <source>
        <dbReference type="ARBA" id="ARBA00022490"/>
    </source>
</evidence>
<dbReference type="FunFam" id="3.30.2410.10:FF:000003">
    <property type="entry name" value="probable E3 ubiquitin-protein ligase HERC4 isoform X1"/>
    <property type="match status" value="1"/>
</dbReference>
<dbReference type="GO" id="GO:0000209">
    <property type="term" value="P:protein polyubiquitination"/>
    <property type="evidence" value="ECO:0007669"/>
    <property type="project" value="InterPro"/>
</dbReference>
<dbReference type="Gene3D" id="3.30.2410.10">
    <property type="entry name" value="Hect, E3 ligase catalytic domain"/>
    <property type="match status" value="1"/>
</dbReference>
<dbReference type="RefSeq" id="XP_005711442.1">
    <property type="nucleotide sequence ID" value="XM_005711385.1"/>
</dbReference>
<name>R7QTW2_CHOCR</name>
<dbReference type="Proteomes" id="UP000012073">
    <property type="component" value="Unassembled WGS sequence"/>
</dbReference>
<sequence>MVSERVNLRQDYQRWSESKPDLLSAEAADLPPLPSADEPEGKFSFCEYSFLLSAVAKFKILELESLLTMNKESMRSVLSFGSLPMQITPLGQIANMRLPPEQIAQLRYLVLEVRRDNIVSDAFIKVAEYAQHSPRELHKPLKVIFDGEDGVDEGGVRKEFYQVLLEHVLSADYGMFRYDEETRYHWLQRDSLESETSWTLIGIMFGMAAFNSILLDVQFPPVFYRKLQIGLRNKVARVRAEQNGSTNWEEGLLEEYEANLEDVLETFPSIGKSVGHLLAYEGDDVEEVFGLEFEVPYEGLFGKVETHELMANGGKTAVTKGNRKEFARLYIDFVINKSVEKAFEHFSMGFSLMLAGPFVHRLSADELETLLVGERELDFEALRGVAKYEGYQRDEAVMQHLWQVLGEYDVELKRLFLGFVTGTDRAPIGGLGKLVLIIQRAGGDSNRLPTSHTCFNVLLLPHYATRAKLRDRLSTAIRNSKGFGLR</sequence>
<feature type="domain" description="HECT" evidence="8">
    <location>
        <begin position="133"/>
        <end position="486"/>
    </location>
</feature>
<dbReference type="OrthoDB" id="8068875at2759"/>
<dbReference type="FunFam" id="3.30.2160.10:FF:000004">
    <property type="entry name" value="probable E3 ubiquitin-protein ligase HERC4 isoform X1"/>
    <property type="match status" value="1"/>
</dbReference>
<dbReference type="EMBL" id="HG002310">
    <property type="protein sequence ID" value="CDF41148.1"/>
    <property type="molecule type" value="Genomic_DNA"/>
</dbReference>
<dbReference type="PANTHER" id="PTHR45700:SF8">
    <property type="entry name" value="HECT-TYPE E3 UBIQUITIN TRANSFERASE"/>
    <property type="match status" value="1"/>
</dbReference>
<reference evidence="10" key="1">
    <citation type="journal article" date="2013" name="Proc. Natl. Acad. Sci. U.S.A.">
        <title>Genome structure and metabolic features in the red seaweed Chondrus crispus shed light on evolution of the Archaeplastida.</title>
        <authorList>
            <person name="Collen J."/>
            <person name="Porcel B."/>
            <person name="Carre W."/>
            <person name="Ball S.G."/>
            <person name="Chaparro C."/>
            <person name="Tonon T."/>
            <person name="Barbeyron T."/>
            <person name="Michel G."/>
            <person name="Noel B."/>
            <person name="Valentin K."/>
            <person name="Elias M."/>
            <person name="Artiguenave F."/>
            <person name="Arun A."/>
            <person name="Aury J.M."/>
            <person name="Barbosa-Neto J.F."/>
            <person name="Bothwell J.H."/>
            <person name="Bouget F.Y."/>
            <person name="Brillet L."/>
            <person name="Cabello-Hurtado F."/>
            <person name="Capella-Gutierrez S."/>
            <person name="Charrier B."/>
            <person name="Cladiere L."/>
            <person name="Cock J.M."/>
            <person name="Coelho S.M."/>
            <person name="Colleoni C."/>
            <person name="Czjzek M."/>
            <person name="Da Silva C."/>
            <person name="Delage L."/>
            <person name="Denoeud F."/>
            <person name="Deschamps P."/>
            <person name="Dittami S.M."/>
            <person name="Gabaldon T."/>
            <person name="Gachon C.M."/>
            <person name="Groisillier A."/>
            <person name="Herve C."/>
            <person name="Jabbari K."/>
            <person name="Katinka M."/>
            <person name="Kloareg B."/>
            <person name="Kowalczyk N."/>
            <person name="Labadie K."/>
            <person name="Leblanc C."/>
            <person name="Lopez P.J."/>
            <person name="McLachlan D.H."/>
            <person name="Meslet-Cladiere L."/>
            <person name="Moustafa A."/>
            <person name="Nehr Z."/>
            <person name="Nyvall Collen P."/>
            <person name="Panaud O."/>
            <person name="Partensky F."/>
            <person name="Poulain J."/>
            <person name="Rensing S.A."/>
            <person name="Rousvoal S."/>
            <person name="Samson G."/>
            <person name="Symeonidi A."/>
            <person name="Weissenbach J."/>
            <person name="Zambounis A."/>
            <person name="Wincker P."/>
            <person name="Boyen C."/>
        </authorList>
    </citation>
    <scope>NUCLEOTIDE SEQUENCE [LARGE SCALE GENOMIC DNA]</scope>
    <source>
        <strain evidence="10">cv. Stackhouse</strain>
    </source>
</reference>
<dbReference type="InterPro" id="IPR035983">
    <property type="entry name" value="Hect_E3_ubiquitin_ligase"/>
</dbReference>
<protein>
    <recommendedName>
        <fullName evidence="3">HECT-type E3 ubiquitin transferase</fullName>
        <ecNumber evidence="3">2.3.2.26</ecNumber>
    </recommendedName>
</protein>
<evidence type="ECO:0000256" key="3">
    <source>
        <dbReference type="ARBA" id="ARBA00012485"/>
    </source>
</evidence>
<gene>
    <name evidence="9" type="ORF">CHC_T00007701001</name>
</gene>
<keyword evidence="4" id="KW-0963">Cytoplasm</keyword>
<dbReference type="Pfam" id="PF00632">
    <property type="entry name" value="HECT"/>
    <property type="match status" value="1"/>
</dbReference>
<dbReference type="GO" id="GO:0005737">
    <property type="term" value="C:cytoplasm"/>
    <property type="evidence" value="ECO:0007669"/>
    <property type="project" value="UniProtKB-SubCell"/>
</dbReference>
<keyword evidence="5" id="KW-0808">Transferase</keyword>
<dbReference type="Gene3D" id="3.90.1750.10">
    <property type="entry name" value="Hect, E3 ligase catalytic domains"/>
    <property type="match status" value="1"/>
</dbReference>